<evidence type="ECO:0000256" key="2">
    <source>
        <dbReference type="SAM" id="Coils"/>
    </source>
</evidence>
<dbReference type="SUPFAM" id="SSF57756">
    <property type="entry name" value="Retrovirus zinc finger-like domains"/>
    <property type="match status" value="1"/>
</dbReference>
<dbReference type="SUPFAM" id="SSF56672">
    <property type="entry name" value="DNA/RNA polymerases"/>
    <property type="match status" value="1"/>
</dbReference>
<evidence type="ECO:0000256" key="1">
    <source>
        <dbReference type="PROSITE-ProRule" id="PRU00047"/>
    </source>
</evidence>
<protein>
    <recommendedName>
        <fullName evidence="4">CCHC-type domain-containing protein</fullName>
    </recommendedName>
</protein>
<evidence type="ECO:0000313" key="5">
    <source>
        <dbReference type="EMBL" id="GEZ12792.1"/>
    </source>
</evidence>
<proteinExistence type="predicted"/>
<feature type="region of interest" description="Disordered" evidence="3">
    <location>
        <begin position="274"/>
        <end position="296"/>
    </location>
</feature>
<dbReference type="PANTHER" id="PTHR11439">
    <property type="entry name" value="GAG-POL-RELATED RETROTRANSPOSON"/>
    <property type="match status" value="1"/>
</dbReference>
<keyword evidence="2" id="KW-0175">Coiled coil</keyword>
<dbReference type="InterPro" id="IPR013103">
    <property type="entry name" value="RVT_2"/>
</dbReference>
<dbReference type="InterPro" id="IPR036875">
    <property type="entry name" value="Znf_CCHC_sf"/>
</dbReference>
<feature type="coiled-coil region" evidence="2">
    <location>
        <begin position="211"/>
        <end position="245"/>
    </location>
</feature>
<dbReference type="Pfam" id="PF07727">
    <property type="entry name" value="RVT_2"/>
    <property type="match status" value="2"/>
</dbReference>
<dbReference type="EMBL" id="BKCJ010243713">
    <property type="protein sequence ID" value="GEZ12792.1"/>
    <property type="molecule type" value="Genomic_DNA"/>
</dbReference>
<keyword evidence="1" id="KW-0863">Zinc-finger</keyword>
<dbReference type="PANTHER" id="PTHR11439:SF495">
    <property type="entry name" value="REVERSE TRANSCRIPTASE, RNA-DEPENDENT DNA POLYMERASE-RELATED"/>
    <property type="match status" value="1"/>
</dbReference>
<reference evidence="5" key="1">
    <citation type="journal article" date="2019" name="Sci. Rep.">
        <title>Draft genome of Tanacetum cinerariifolium, the natural source of mosquito coil.</title>
        <authorList>
            <person name="Yamashiro T."/>
            <person name="Shiraishi A."/>
            <person name="Satake H."/>
            <person name="Nakayama K."/>
        </authorList>
    </citation>
    <scope>NUCLEOTIDE SEQUENCE</scope>
</reference>
<feature type="region of interest" description="Disordered" evidence="3">
    <location>
        <begin position="466"/>
        <end position="490"/>
    </location>
</feature>
<name>A0A699I4R6_TANCI</name>
<dbReference type="InterPro" id="IPR001878">
    <property type="entry name" value="Znf_CCHC"/>
</dbReference>
<organism evidence="5">
    <name type="scientific">Tanacetum cinerariifolium</name>
    <name type="common">Dalmatian daisy</name>
    <name type="synonym">Chrysanthemum cinerariifolium</name>
    <dbReference type="NCBI Taxonomy" id="118510"/>
    <lineage>
        <taxon>Eukaryota</taxon>
        <taxon>Viridiplantae</taxon>
        <taxon>Streptophyta</taxon>
        <taxon>Embryophyta</taxon>
        <taxon>Tracheophyta</taxon>
        <taxon>Spermatophyta</taxon>
        <taxon>Magnoliopsida</taxon>
        <taxon>eudicotyledons</taxon>
        <taxon>Gunneridae</taxon>
        <taxon>Pentapetalae</taxon>
        <taxon>asterids</taxon>
        <taxon>campanulids</taxon>
        <taxon>Asterales</taxon>
        <taxon>Asteraceae</taxon>
        <taxon>Asteroideae</taxon>
        <taxon>Anthemideae</taxon>
        <taxon>Anthemidinae</taxon>
        <taxon>Tanacetum</taxon>
    </lineage>
</organism>
<gene>
    <name evidence="5" type="ORF">Tci_484765</name>
</gene>
<dbReference type="AlphaFoldDB" id="A0A699I4R6"/>
<dbReference type="InterPro" id="IPR043502">
    <property type="entry name" value="DNA/RNA_pol_sf"/>
</dbReference>
<feature type="domain" description="CCHC-type" evidence="4">
    <location>
        <begin position="156"/>
        <end position="171"/>
    </location>
</feature>
<evidence type="ECO:0000256" key="3">
    <source>
        <dbReference type="SAM" id="MobiDB-lite"/>
    </source>
</evidence>
<feature type="region of interest" description="Disordered" evidence="3">
    <location>
        <begin position="79"/>
        <end position="106"/>
    </location>
</feature>
<keyword evidence="1" id="KW-0862">Zinc</keyword>
<dbReference type="SMART" id="SM00343">
    <property type="entry name" value="ZnF_C2HC"/>
    <property type="match status" value="1"/>
</dbReference>
<sequence length="972" mass="111242">MALLEKHLLNFNIHKDAKSLMEAIKKRFRADLKEQSLDDLFNNLKIYEAEVKGSSTLSQNMQNIAFVSSNNIDNTNDSVNAAPSVFGASPKAKSDSPQLDNKDLKQIDPGDLEEMDLNWQMAMLIMSARRFLKKSRRNLGANGTDTIGFDMSKVECYNCHRRGHFARECRSPRDNRNKETTRRTVPMENETVFEDDIKLLKLDFILRDNALAELRKNFEKAKKERNDLKLTLEKFENSSKNLSKLLESQVSDKTGLGFYSQVFDCQVSNYEELHSQKSDNRVTENQENDRYKPDEGYHVVPPLYTRKFLPYKPNLVFTDDTNGNPQQTLHDKGVIDSGCLRHMTRNIYFLLEFEEIDGGYVAFGGDPKGDTECAVLSSDYKLPDENYVFLRVLRENNMYFVDLKNVVPSGGIGPKWLFDIDTLTMSMNYQLVVVGNQPNDNAGIKENLDADDDVADDAFEVKENDNDVHVSAHESDKTDKKKHYEKAKRDDKGRIHVDSITRVKDLRAEFKEFSFNSTNRVNAVSEPFNAARPNPTNSTNSFNTANMAELEDIVYSDDEEDVGVEADLSNLETNIPISLIPTTRVHKDHLVNKIIGDLNSAPQTRSMTRMVKEQGGLNQLNDEDFHTYLAKGKRAICLKWVFRNKKDKRGIVIRNKARLVAQGHTQEEGIDYNEVFASVARVEAIRLFLAYAFFMGFMVYQMDVKSAFLYGAIREEVYVCQPLGFKDLAYPYEVYKVVKAHYRGKINQTLFIKKQKGDILLVQVYVDDIIFGSTNKELYTTFEKLTNDKFQMSSMGELTFLLGLQVKKKKDEIFISQDKYVAKILRKFGFTDVKSASTPIETEKPLLKDPDGPDFMFAVYVCARFQLTPKVSRFHAVKRIFRYLKGKPHLGLWYPRDSPFNLVAYSDSDYAEASLNRKSTTRGCQFLGCRLISWQCKMQTVVATSSTKTEYVAAASCCCNIPILEIYLWKLI</sequence>
<dbReference type="PROSITE" id="PS50158">
    <property type="entry name" value="ZF_CCHC"/>
    <property type="match status" value="1"/>
</dbReference>
<dbReference type="GO" id="GO:0008270">
    <property type="term" value="F:zinc ion binding"/>
    <property type="evidence" value="ECO:0007669"/>
    <property type="project" value="UniProtKB-KW"/>
</dbReference>
<dbReference type="Gene3D" id="4.10.60.10">
    <property type="entry name" value="Zinc finger, CCHC-type"/>
    <property type="match status" value="1"/>
</dbReference>
<comment type="caution">
    <text evidence="5">The sequence shown here is derived from an EMBL/GenBank/DDBJ whole genome shotgun (WGS) entry which is preliminary data.</text>
</comment>
<dbReference type="CDD" id="cd09272">
    <property type="entry name" value="RNase_HI_RT_Ty1"/>
    <property type="match status" value="1"/>
</dbReference>
<accession>A0A699I4R6</accession>
<feature type="compositionally biased region" description="Basic and acidic residues" evidence="3">
    <location>
        <begin position="466"/>
        <end position="479"/>
    </location>
</feature>
<evidence type="ECO:0000259" key="4">
    <source>
        <dbReference type="PROSITE" id="PS50158"/>
    </source>
</evidence>
<keyword evidence="1" id="KW-0479">Metal-binding</keyword>
<dbReference type="GO" id="GO:0003676">
    <property type="term" value="F:nucleic acid binding"/>
    <property type="evidence" value="ECO:0007669"/>
    <property type="project" value="InterPro"/>
</dbReference>